<keyword evidence="3 6" id="KW-0812">Transmembrane</keyword>
<feature type="transmembrane region" description="Helical" evidence="6">
    <location>
        <begin position="48"/>
        <end position="68"/>
    </location>
</feature>
<accession>A0ABW3ISW9</accession>
<sequence>MTQSLPRRLWTYQAERFPLVQTVPLLTVFAAASVNVSAFLAGRPLPGIWAYVVAALLALGIFFQMRAFDEAKDLEDDRRYRPERPIPRGLVSLRTILGLAALVGAGMLALAWAWNPATRGLLLLVWLWLALMTAEFGAPAWLKARPLLYLLSHMMIMPMIDLMLTGIEWTAAGAAPAPALGWFLALSFVNGCVLEIGRKVWAPQSEREGVDTYSGLWGARRAAAIWLATAVLAFVLLVGLGQALGAVSAIAAIGAIGLLLVAICAWRFRADPSPVWQGRVDKMSGLWVLVCYLAAGFLPLVAAG</sequence>
<evidence type="ECO:0000313" key="8">
    <source>
        <dbReference type="Proteomes" id="UP001597108"/>
    </source>
</evidence>
<gene>
    <name evidence="7" type="ORF">ACFQ2S_12385</name>
</gene>
<dbReference type="Gene3D" id="1.10.357.140">
    <property type="entry name" value="UbiA prenyltransferase"/>
    <property type="match status" value="1"/>
</dbReference>
<dbReference type="InterPro" id="IPR044878">
    <property type="entry name" value="UbiA_sf"/>
</dbReference>
<evidence type="ECO:0000256" key="3">
    <source>
        <dbReference type="ARBA" id="ARBA00022692"/>
    </source>
</evidence>
<dbReference type="Pfam" id="PF01040">
    <property type="entry name" value="UbiA"/>
    <property type="match status" value="1"/>
</dbReference>
<feature type="transmembrane region" description="Helical" evidence="6">
    <location>
        <begin position="246"/>
        <end position="266"/>
    </location>
</feature>
<dbReference type="EMBL" id="JBHTJT010000021">
    <property type="protein sequence ID" value="MFD0980448.1"/>
    <property type="molecule type" value="Genomic_DNA"/>
</dbReference>
<feature type="transmembrane region" description="Helical" evidence="6">
    <location>
        <begin position="20"/>
        <end position="42"/>
    </location>
</feature>
<evidence type="ECO:0000313" key="7">
    <source>
        <dbReference type="EMBL" id="MFD0980448.1"/>
    </source>
</evidence>
<evidence type="ECO:0000256" key="4">
    <source>
        <dbReference type="ARBA" id="ARBA00022989"/>
    </source>
</evidence>
<comment type="caution">
    <text evidence="7">The sequence shown here is derived from an EMBL/GenBank/DDBJ whole genome shotgun (WGS) entry which is preliminary data.</text>
</comment>
<feature type="transmembrane region" description="Helical" evidence="6">
    <location>
        <begin position="286"/>
        <end position="303"/>
    </location>
</feature>
<comment type="subcellular location">
    <subcellularLocation>
        <location evidence="1">Membrane</location>
        <topology evidence="1">Multi-pass membrane protein</topology>
    </subcellularLocation>
</comment>
<feature type="transmembrane region" description="Helical" evidence="6">
    <location>
        <begin position="179"/>
        <end position="201"/>
    </location>
</feature>
<evidence type="ECO:0000256" key="2">
    <source>
        <dbReference type="ARBA" id="ARBA00022475"/>
    </source>
</evidence>
<evidence type="ECO:0000256" key="6">
    <source>
        <dbReference type="SAM" id="Phobius"/>
    </source>
</evidence>
<protein>
    <submittedName>
        <fullName evidence="7">UbiA family prenyltransferase</fullName>
    </submittedName>
</protein>
<keyword evidence="5 6" id="KW-0472">Membrane</keyword>
<feature type="transmembrane region" description="Helical" evidence="6">
    <location>
        <begin position="120"/>
        <end position="142"/>
    </location>
</feature>
<organism evidence="7 8">
    <name type="scientific">Tropicimonas aquimaris</name>
    <dbReference type="NCBI Taxonomy" id="914152"/>
    <lineage>
        <taxon>Bacteria</taxon>
        <taxon>Pseudomonadati</taxon>
        <taxon>Pseudomonadota</taxon>
        <taxon>Alphaproteobacteria</taxon>
        <taxon>Rhodobacterales</taxon>
        <taxon>Roseobacteraceae</taxon>
        <taxon>Tropicimonas</taxon>
    </lineage>
</organism>
<evidence type="ECO:0000256" key="1">
    <source>
        <dbReference type="ARBA" id="ARBA00004141"/>
    </source>
</evidence>
<keyword evidence="2" id="KW-1003">Cell membrane</keyword>
<dbReference type="RefSeq" id="WP_386074856.1">
    <property type="nucleotide sequence ID" value="NZ_JBHTJT010000021.1"/>
</dbReference>
<feature type="transmembrane region" description="Helical" evidence="6">
    <location>
        <begin position="89"/>
        <end position="114"/>
    </location>
</feature>
<keyword evidence="4 6" id="KW-1133">Transmembrane helix</keyword>
<proteinExistence type="predicted"/>
<keyword evidence="8" id="KW-1185">Reference proteome</keyword>
<feature type="transmembrane region" description="Helical" evidence="6">
    <location>
        <begin position="222"/>
        <end position="240"/>
    </location>
</feature>
<evidence type="ECO:0000256" key="5">
    <source>
        <dbReference type="ARBA" id="ARBA00023136"/>
    </source>
</evidence>
<name>A0ABW3ISW9_9RHOB</name>
<dbReference type="InterPro" id="IPR000537">
    <property type="entry name" value="UbiA_prenyltransferase"/>
</dbReference>
<feature type="transmembrane region" description="Helical" evidence="6">
    <location>
        <begin position="147"/>
        <end position="167"/>
    </location>
</feature>
<reference evidence="8" key="1">
    <citation type="journal article" date="2019" name="Int. J. Syst. Evol. Microbiol.">
        <title>The Global Catalogue of Microorganisms (GCM) 10K type strain sequencing project: providing services to taxonomists for standard genome sequencing and annotation.</title>
        <authorList>
            <consortium name="The Broad Institute Genomics Platform"/>
            <consortium name="The Broad Institute Genome Sequencing Center for Infectious Disease"/>
            <person name="Wu L."/>
            <person name="Ma J."/>
        </authorList>
    </citation>
    <scope>NUCLEOTIDE SEQUENCE [LARGE SCALE GENOMIC DNA]</scope>
    <source>
        <strain evidence="8">CCUG 60524</strain>
    </source>
</reference>
<dbReference type="Proteomes" id="UP001597108">
    <property type="component" value="Unassembled WGS sequence"/>
</dbReference>